<dbReference type="Pfam" id="PF13556">
    <property type="entry name" value="HTH_30"/>
    <property type="match status" value="1"/>
</dbReference>
<sequence>MRLNLTILEEELSKKYTVKSFLHEIDPMRYIGVQALEDDIIPLEQHILLIGAGCRNAAVLRGGYGVISLGEPDSRIIRKNECLILSEDIPLVKLFSEIQRIYFKYTIWAESLHEAVSKGAGLQELCDLSAEIFENPILVYDNNLFLLAISNDAQGLPVWDYDEKSGKRTLPLEVLNDFKLNEEFQQTMLTTGAKMCSENVIGYKVLYHNFWVNNFYAGRICINELKREITPGEYSLLEYFSNILEPVLQYSKVRQNERIKAFEQSLKDMLSGNAVNEMLLLAGLTDIGWGRNDRHFYIRIITEDRDSKTFSANYTCNQLENHFPHSFVFPYDQSILMIINLEKNRKELSILLSEIKMFLREGLFRAGISRVCSDFFRLREYFFQTALAVQVGEKRDPMYWYYYFGDYTIPAMFHEMTRNISSDIYCERGLFSLLKYDEEHGTQLYETLRTYLDCNMNITHTSEKMFIHRTTLMYRLERISSMVGADIKNPEERFRILLSYHLLDWTNGGQTPKLTPQSK</sequence>
<dbReference type="InterPro" id="IPR025736">
    <property type="entry name" value="PucR_C-HTH_dom"/>
</dbReference>
<dbReference type="InterPro" id="IPR042070">
    <property type="entry name" value="PucR_C-HTH_sf"/>
</dbReference>
<dbReference type="Proteomes" id="UP000184342">
    <property type="component" value="Unassembled WGS sequence"/>
</dbReference>
<dbReference type="InterPro" id="IPR051448">
    <property type="entry name" value="CdaR-like_regulators"/>
</dbReference>
<dbReference type="RefSeq" id="WP_073993634.1">
    <property type="nucleotide sequence ID" value="NZ_FQYT01000013.1"/>
</dbReference>
<keyword evidence="3" id="KW-1185">Reference proteome</keyword>
<evidence type="ECO:0000313" key="3">
    <source>
        <dbReference type="Proteomes" id="UP000184342"/>
    </source>
</evidence>
<organism evidence="2 3">
    <name type="scientific">Parasporobacterium paucivorans DSM 15970</name>
    <dbReference type="NCBI Taxonomy" id="1122934"/>
    <lineage>
        <taxon>Bacteria</taxon>
        <taxon>Bacillati</taxon>
        <taxon>Bacillota</taxon>
        <taxon>Clostridia</taxon>
        <taxon>Lachnospirales</taxon>
        <taxon>Lachnospiraceae</taxon>
        <taxon>Parasporobacterium</taxon>
    </lineage>
</organism>
<dbReference type="PANTHER" id="PTHR33744">
    <property type="entry name" value="CARBOHYDRATE DIACID REGULATOR"/>
    <property type="match status" value="1"/>
</dbReference>
<feature type="domain" description="PucR C-terminal helix-turn-helix" evidence="1">
    <location>
        <begin position="444"/>
        <end position="501"/>
    </location>
</feature>
<protein>
    <submittedName>
        <fullName evidence="2">PucR C-terminal helix-turn-helix domain-containing protein</fullName>
    </submittedName>
</protein>
<gene>
    <name evidence="2" type="ORF">SAMN02745691_01386</name>
</gene>
<name>A0A1M6GTQ2_9FIRM</name>
<dbReference type="OrthoDB" id="1969285at2"/>
<evidence type="ECO:0000259" key="1">
    <source>
        <dbReference type="Pfam" id="PF13556"/>
    </source>
</evidence>
<accession>A0A1M6GTQ2</accession>
<dbReference type="STRING" id="1122934.SAMN02745691_01386"/>
<dbReference type="PANTHER" id="PTHR33744:SF1">
    <property type="entry name" value="DNA-BINDING TRANSCRIPTIONAL ACTIVATOR ADER"/>
    <property type="match status" value="1"/>
</dbReference>
<dbReference type="AlphaFoldDB" id="A0A1M6GTQ2"/>
<evidence type="ECO:0000313" key="2">
    <source>
        <dbReference type="EMBL" id="SHJ13272.1"/>
    </source>
</evidence>
<proteinExistence type="predicted"/>
<dbReference type="EMBL" id="FQYT01000013">
    <property type="protein sequence ID" value="SHJ13272.1"/>
    <property type="molecule type" value="Genomic_DNA"/>
</dbReference>
<reference evidence="2 3" key="1">
    <citation type="submission" date="2016-11" db="EMBL/GenBank/DDBJ databases">
        <authorList>
            <person name="Jaros S."/>
            <person name="Januszkiewicz K."/>
            <person name="Wedrychowicz H."/>
        </authorList>
    </citation>
    <scope>NUCLEOTIDE SEQUENCE [LARGE SCALE GENOMIC DNA]</scope>
    <source>
        <strain evidence="2 3">DSM 15970</strain>
    </source>
</reference>
<dbReference type="Gene3D" id="1.10.10.2840">
    <property type="entry name" value="PucR C-terminal helix-turn-helix domain"/>
    <property type="match status" value="1"/>
</dbReference>